<dbReference type="OrthoDB" id="10255969at2759"/>
<gene>
    <name evidence="4" type="ORF">GLOTRDRAFT_76585</name>
</gene>
<evidence type="ECO:0000256" key="1">
    <source>
        <dbReference type="ARBA" id="ARBA00005417"/>
    </source>
</evidence>
<dbReference type="GO" id="GO:0016887">
    <property type="term" value="F:ATP hydrolysis activity"/>
    <property type="evidence" value="ECO:0007669"/>
    <property type="project" value="InterPro"/>
</dbReference>
<protein>
    <submittedName>
        <fullName evidence="4">p-loop containing nucleoside triphosphate hydrolase protein</fullName>
    </submittedName>
</protein>
<sequence>MSSILRVRISTFRYQTCKTSPRRALHTPTSQPLIHIPKSNVYRFDDTKGTSPLFRDLQWTVRDGESWAVVGAGSGEKTALLEVLDGRYRLKPPPHGGLFPFLSSYRPNAVSLVSFAHRPRAAGGQFYDYTARYGSVWEEDKITLRQSMFPETLPEFARRDNQHAVEMTDEDKELFDELVRKLDLGGLLDLPLIALSNGQTRKARILKALLARPELMLLDEPLTGVDAATRPLLIDIFHSLHISRNPRIILGLRKQDPVPEWITHVAAVQGGSVTTGLKNEILAEFNKDAGTQVAPTTRDDRWRAVVP</sequence>
<evidence type="ECO:0000313" key="4">
    <source>
        <dbReference type="EMBL" id="EPQ55255.1"/>
    </source>
</evidence>
<dbReference type="AlphaFoldDB" id="S7RLH1"/>
<dbReference type="OMA" id="RIGATHW"/>
<reference evidence="4 5" key="1">
    <citation type="journal article" date="2012" name="Science">
        <title>The Paleozoic origin of enzymatic lignin decomposition reconstructed from 31 fungal genomes.</title>
        <authorList>
            <person name="Floudas D."/>
            <person name="Binder M."/>
            <person name="Riley R."/>
            <person name="Barry K."/>
            <person name="Blanchette R.A."/>
            <person name="Henrissat B."/>
            <person name="Martinez A.T."/>
            <person name="Otillar R."/>
            <person name="Spatafora J.W."/>
            <person name="Yadav J.S."/>
            <person name="Aerts A."/>
            <person name="Benoit I."/>
            <person name="Boyd A."/>
            <person name="Carlson A."/>
            <person name="Copeland A."/>
            <person name="Coutinho P.M."/>
            <person name="de Vries R.P."/>
            <person name="Ferreira P."/>
            <person name="Findley K."/>
            <person name="Foster B."/>
            <person name="Gaskell J."/>
            <person name="Glotzer D."/>
            <person name="Gorecki P."/>
            <person name="Heitman J."/>
            <person name="Hesse C."/>
            <person name="Hori C."/>
            <person name="Igarashi K."/>
            <person name="Jurgens J.A."/>
            <person name="Kallen N."/>
            <person name="Kersten P."/>
            <person name="Kohler A."/>
            <person name="Kuees U."/>
            <person name="Kumar T.K.A."/>
            <person name="Kuo A."/>
            <person name="LaButti K."/>
            <person name="Larrondo L.F."/>
            <person name="Lindquist E."/>
            <person name="Ling A."/>
            <person name="Lombard V."/>
            <person name="Lucas S."/>
            <person name="Lundell T."/>
            <person name="Martin R."/>
            <person name="McLaughlin D.J."/>
            <person name="Morgenstern I."/>
            <person name="Morin E."/>
            <person name="Murat C."/>
            <person name="Nagy L.G."/>
            <person name="Nolan M."/>
            <person name="Ohm R.A."/>
            <person name="Patyshakuliyeva A."/>
            <person name="Rokas A."/>
            <person name="Ruiz-Duenas F.J."/>
            <person name="Sabat G."/>
            <person name="Salamov A."/>
            <person name="Samejima M."/>
            <person name="Schmutz J."/>
            <person name="Slot J.C."/>
            <person name="St John F."/>
            <person name="Stenlid J."/>
            <person name="Sun H."/>
            <person name="Sun S."/>
            <person name="Syed K."/>
            <person name="Tsang A."/>
            <person name="Wiebenga A."/>
            <person name="Young D."/>
            <person name="Pisabarro A."/>
            <person name="Eastwood D.C."/>
            <person name="Martin F."/>
            <person name="Cullen D."/>
            <person name="Grigoriev I.V."/>
            <person name="Hibbett D.S."/>
        </authorList>
    </citation>
    <scope>NUCLEOTIDE SEQUENCE [LARGE SCALE GENOMIC DNA]</scope>
    <source>
        <strain evidence="4 5">ATCC 11539</strain>
    </source>
</reference>
<keyword evidence="4" id="KW-0378">Hydrolase</keyword>
<evidence type="ECO:0000256" key="2">
    <source>
        <dbReference type="ARBA" id="ARBA00022448"/>
    </source>
</evidence>
<proteinExistence type="inferred from homology"/>
<dbReference type="HOGENOM" id="CLU_907800_0_0_1"/>
<dbReference type="Gene3D" id="3.40.50.300">
    <property type="entry name" value="P-loop containing nucleotide triphosphate hydrolases"/>
    <property type="match status" value="1"/>
</dbReference>
<dbReference type="PANTHER" id="PTHR43117">
    <property type="entry name" value="OSMOPROTECTANT IMPORT ATP-BINDING PROTEIN OSMV"/>
    <property type="match status" value="1"/>
</dbReference>
<organism evidence="4 5">
    <name type="scientific">Gloeophyllum trabeum (strain ATCC 11539 / FP-39264 / Madison 617)</name>
    <name type="common">Brown rot fungus</name>
    <dbReference type="NCBI Taxonomy" id="670483"/>
    <lineage>
        <taxon>Eukaryota</taxon>
        <taxon>Fungi</taxon>
        <taxon>Dikarya</taxon>
        <taxon>Basidiomycota</taxon>
        <taxon>Agaricomycotina</taxon>
        <taxon>Agaricomycetes</taxon>
        <taxon>Gloeophyllales</taxon>
        <taxon>Gloeophyllaceae</taxon>
        <taxon>Gloeophyllum</taxon>
    </lineage>
</organism>
<accession>S7RLH1</accession>
<dbReference type="KEGG" id="gtr:GLOTRDRAFT_76585"/>
<dbReference type="PANTHER" id="PTHR43117:SF4">
    <property type="entry name" value="OSMOPROTECTANT IMPORT ATP-BINDING PROTEIN OSMV"/>
    <property type="match status" value="1"/>
</dbReference>
<dbReference type="RefSeq" id="XP_007866404.1">
    <property type="nucleotide sequence ID" value="XM_007868213.1"/>
</dbReference>
<comment type="similarity">
    <text evidence="1">Belongs to the ABC transporter superfamily.</text>
</comment>
<keyword evidence="5" id="KW-1185">Reference proteome</keyword>
<keyword evidence="2" id="KW-0813">Transport</keyword>
<feature type="domain" description="ABC transporter" evidence="3">
    <location>
        <begin position="36"/>
        <end position="295"/>
    </location>
</feature>
<dbReference type="STRING" id="670483.S7RLH1"/>
<dbReference type="SUPFAM" id="SSF52540">
    <property type="entry name" value="P-loop containing nucleoside triphosphate hydrolases"/>
    <property type="match status" value="1"/>
</dbReference>
<dbReference type="Proteomes" id="UP000030669">
    <property type="component" value="Unassembled WGS sequence"/>
</dbReference>
<dbReference type="InterPro" id="IPR027417">
    <property type="entry name" value="P-loop_NTPase"/>
</dbReference>
<evidence type="ECO:0000259" key="3">
    <source>
        <dbReference type="PROSITE" id="PS50893"/>
    </source>
</evidence>
<dbReference type="EMBL" id="KB469302">
    <property type="protein sequence ID" value="EPQ55255.1"/>
    <property type="molecule type" value="Genomic_DNA"/>
</dbReference>
<dbReference type="Pfam" id="PF00005">
    <property type="entry name" value="ABC_tran"/>
    <property type="match status" value="1"/>
</dbReference>
<dbReference type="InterPro" id="IPR003439">
    <property type="entry name" value="ABC_transporter-like_ATP-bd"/>
</dbReference>
<dbReference type="GO" id="GO:0005524">
    <property type="term" value="F:ATP binding"/>
    <property type="evidence" value="ECO:0007669"/>
    <property type="project" value="InterPro"/>
</dbReference>
<name>S7RLH1_GLOTA</name>
<dbReference type="GeneID" id="19308620"/>
<dbReference type="PROSITE" id="PS50893">
    <property type="entry name" value="ABC_TRANSPORTER_2"/>
    <property type="match status" value="1"/>
</dbReference>
<feature type="non-terminal residue" evidence="4">
    <location>
        <position position="307"/>
    </location>
</feature>
<dbReference type="eggNOG" id="KOG0927">
    <property type="taxonomic scope" value="Eukaryota"/>
</dbReference>
<evidence type="ECO:0000313" key="5">
    <source>
        <dbReference type="Proteomes" id="UP000030669"/>
    </source>
</evidence>